<evidence type="ECO:0000313" key="2">
    <source>
        <dbReference type="EMBL" id="KAJ9608109.1"/>
    </source>
</evidence>
<dbReference type="EMBL" id="JAPDRK010000010">
    <property type="protein sequence ID" value="KAJ9608109.1"/>
    <property type="molecule type" value="Genomic_DNA"/>
</dbReference>
<accession>A0AA38X791</accession>
<dbReference type="InterPro" id="IPR036410">
    <property type="entry name" value="HSP_DnaJ_Cys-rich_dom_sf"/>
</dbReference>
<evidence type="ECO:0000313" key="3">
    <source>
        <dbReference type="Proteomes" id="UP001172673"/>
    </source>
</evidence>
<name>A0AA38X791_9EURO</name>
<feature type="region of interest" description="Disordered" evidence="1">
    <location>
        <begin position="1"/>
        <end position="67"/>
    </location>
</feature>
<reference evidence="2" key="1">
    <citation type="submission" date="2022-10" db="EMBL/GenBank/DDBJ databases">
        <title>Culturing micro-colonial fungi from biological soil crusts in the Mojave desert and describing Neophaeococcomyces mojavensis, and introducing the new genera and species Taxawa tesnikishii.</title>
        <authorList>
            <person name="Kurbessoian T."/>
            <person name="Stajich J.E."/>
        </authorList>
    </citation>
    <scope>NUCLEOTIDE SEQUENCE</scope>
    <source>
        <strain evidence="2">TK_41</strain>
    </source>
</reference>
<gene>
    <name evidence="2" type="ORF">H2200_007097</name>
</gene>
<sequence>MTSNRTDEVDPPSEAGPSTTPQHEPVSQEVFASDESPLNTSPLLPQNPTTTDGNETVHSNQSSSDSWRHVCAPEHSHVHVEALSELLSSPHGSRVSLKLTINDKVIYLHGARIVFDKTVDVSHVLDMESGRIEYAFMTCPRCDGWSEWSASSRGGSRVGRVISTCSVCHGDGTIPNEEYFRLASLVRWSFRRKREPSTGQAQSATPKSRGSHSRRSIANPRAHRDIVADSTMDRSPPTIRVLPARGQRRACEPPGSTVLPAPSPARRITPTNIGSQSPEHVRARNEAVNRCRTAVQFYIRDNVDPKSTLEGSRYLEALEACISAYLDGTVPGALPGVNESSSNEVNIGYNVGGAARGAARRESPHHTDRYRRAVRDFGRQGLDDDFMRLSVLTPTPRRSASRYYGQR</sequence>
<feature type="compositionally biased region" description="Polar residues" evidence="1">
    <location>
        <begin position="269"/>
        <end position="278"/>
    </location>
</feature>
<keyword evidence="3" id="KW-1185">Reference proteome</keyword>
<feature type="compositionally biased region" description="Polar residues" evidence="1">
    <location>
        <begin position="36"/>
        <end position="65"/>
    </location>
</feature>
<proteinExistence type="predicted"/>
<feature type="region of interest" description="Disordered" evidence="1">
    <location>
        <begin position="193"/>
        <end position="283"/>
    </location>
</feature>
<dbReference type="Proteomes" id="UP001172673">
    <property type="component" value="Unassembled WGS sequence"/>
</dbReference>
<comment type="caution">
    <text evidence="2">The sequence shown here is derived from an EMBL/GenBank/DDBJ whole genome shotgun (WGS) entry which is preliminary data.</text>
</comment>
<dbReference type="AlphaFoldDB" id="A0AA38X791"/>
<feature type="compositionally biased region" description="Polar residues" evidence="1">
    <location>
        <begin position="197"/>
        <end position="208"/>
    </location>
</feature>
<evidence type="ECO:0000256" key="1">
    <source>
        <dbReference type="SAM" id="MobiDB-lite"/>
    </source>
</evidence>
<organism evidence="2 3">
    <name type="scientific">Cladophialophora chaetospira</name>
    <dbReference type="NCBI Taxonomy" id="386627"/>
    <lineage>
        <taxon>Eukaryota</taxon>
        <taxon>Fungi</taxon>
        <taxon>Dikarya</taxon>
        <taxon>Ascomycota</taxon>
        <taxon>Pezizomycotina</taxon>
        <taxon>Eurotiomycetes</taxon>
        <taxon>Chaetothyriomycetidae</taxon>
        <taxon>Chaetothyriales</taxon>
        <taxon>Herpotrichiellaceae</taxon>
        <taxon>Cladophialophora</taxon>
    </lineage>
</organism>
<protein>
    <submittedName>
        <fullName evidence="2">Uncharacterized protein</fullName>
    </submittedName>
</protein>
<dbReference type="SUPFAM" id="SSF57938">
    <property type="entry name" value="DnaJ/Hsp40 cysteine-rich domain"/>
    <property type="match status" value="1"/>
</dbReference>